<protein>
    <submittedName>
        <fullName evidence="1">Uncharacterized protein</fullName>
    </submittedName>
</protein>
<keyword evidence="2" id="KW-1185">Reference proteome</keyword>
<name>A0A8J3VIY2_9ACTN</name>
<gene>
    <name evidence="1" type="ORF">Rhe02_69260</name>
</gene>
<evidence type="ECO:0000313" key="2">
    <source>
        <dbReference type="Proteomes" id="UP000612899"/>
    </source>
</evidence>
<organism evidence="1 2">
    <name type="scientific">Rhizocola hellebori</name>
    <dbReference type="NCBI Taxonomy" id="1392758"/>
    <lineage>
        <taxon>Bacteria</taxon>
        <taxon>Bacillati</taxon>
        <taxon>Actinomycetota</taxon>
        <taxon>Actinomycetes</taxon>
        <taxon>Micromonosporales</taxon>
        <taxon>Micromonosporaceae</taxon>
        <taxon>Rhizocola</taxon>
    </lineage>
</organism>
<dbReference type="EMBL" id="BONY01000056">
    <property type="protein sequence ID" value="GIH08859.1"/>
    <property type="molecule type" value="Genomic_DNA"/>
</dbReference>
<reference evidence="1" key="1">
    <citation type="submission" date="2021-01" db="EMBL/GenBank/DDBJ databases">
        <title>Whole genome shotgun sequence of Rhizocola hellebori NBRC 109834.</title>
        <authorList>
            <person name="Komaki H."/>
            <person name="Tamura T."/>
        </authorList>
    </citation>
    <scope>NUCLEOTIDE SEQUENCE</scope>
    <source>
        <strain evidence="1">NBRC 109834</strain>
    </source>
</reference>
<comment type="caution">
    <text evidence="1">The sequence shown here is derived from an EMBL/GenBank/DDBJ whole genome shotgun (WGS) entry which is preliminary data.</text>
</comment>
<accession>A0A8J3VIY2</accession>
<dbReference type="Proteomes" id="UP000612899">
    <property type="component" value="Unassembled WGS sequence"/>
</dbReference>
<sequence length="65" mass="6366">MARATSAAVAPAATKVASAGTAVRSWPGSTILGGSSFVHAEITSIPASIIAASPSRVTSTEPTLQ</sequence>
<dbReference type="AlphaFoldDB" id="A0A8J3VIY2"/>
<proteinExistence type="predicted"/>
<evidence type="ECO:0000313" key="1">
    <source>
        <dbReference type="EMBL" id="GIH08859.1"/>
    </source>
</evidence>